<reference evidence="2" key="1">
    <citation type="submission" date="2020-11" db="EMBL/GenBank/DDBJ databases">
        <authorList>
            <person name="Tran Van P."/>
        </authorList>
    </citation>
    <scope>NUCLEOTIDE SEQUENCE</scope>
</reference>
<gene>
    <name evidence="2" type="ORF">TTEB3V08_LOCUS3360</name>
</gene>
<feature type="compositionally biased region" description="Polar residues" evidence="1">
    <location>
        <begin position="83"/>
        <end position="103"/>
    </location>
</feature>
<sequence length="575" mass="62246">MSGKRTFLTLMKKYEIIQEVDGKKITKTEIARPHGIPKAVRPVIIANCFQNAPFVLPVNEETAVYVLPAAASAEDPDDPPLVDSNSQPGPYTEQQPGSSTAPSSALLTFTWPCDEEMWERLAPDCTYEEYIAADDDITVWGTLDNADIIREQQDTFASSPDCKPHTLGCSVFTEWSVINLKRETSSLSPKLTSRRTLSLGESGAEILGGGVMGAVEAALNTAQRLATAALQAESRVDEEDGLSVFLDNLPGDVEEHSRPDTPASSCSEGDVGEVREGTPPSRKSHWKSQSVSEVGIIRQEDETPENVNFSQSRELWQRRTASQNQLGPSAKVPTKNFRSNQEFWEMRQKHTPDLVMDLPVLGSSPKETGGGKKSSSTTSLTSLSSSSSSGEEETPPASENVISPTGPESPDMTTAAERFAKQNQCTLKKNTKASHGASIDAQTQTIKAATKRAKFAANESNSNITITKLSSEMKTTDDNDNTKPSSDVVALNQTTAEPEIVPIRSPGPHRTAQKAVPKFGSATLMTGANPVSSFKPQVKAKPQLLRKPVLPVPHPHFTQPSPELGRKDKAQEQVN</sequence>
<feature type="compositionally biased region" description="Polar residues" evidence="1">
    <location>
        <begin position="305"/>
        <end position="327"/>
    </location>
</feature>
<evidence type="ECO:0000313" key="2">
    <source>
        <dbReference type="EMBL" id="CAD7455280.1"/>
    </source>
</evidence>
<dbReference type="AlphaFoldDB" id="A0A7R9IC24"/>
<protein>
    <submittedName>
        <fullName evidence="2">Uncharacterized protein</fullName>
    </submittedName>
</protein>
<feature type="region of interest" description="Disordered" evidence="1">
    <location>
        <begin position="72"/>
        <end position="103"/>
    </location>
</feature>
<evidence type="ECO:0000256" key="1">
    <source>
        <dbReference type="SAM" id="MobiDB-lite"/>
    </source>
</evidence>
<feature type="compositionally biased region" description="Polar residues" evidence="1">
    <location>
        <begin position="526"/>
        <end position="535"/>
    </location>
</feature>
<feature type="compositionally biased region" description="Low complexity" evidence="1">
    <location>
        <begin position="362"/>
        <end position="399"/>
    </location>
</feature>
<feature type="region of interest" description="Disordered" evidence="1">
    <location>
        <begin position="526"/>
        <end position="575"/>
    </location>
</feature>
<name>A0A7R9IC24_9NEOP</name>
<accession>A0A7R9IC24</accession>
<feature type="region of interest" description="Disordered" evidence="1">
    <location>
        <begin position="354"/>
        <end position="424"/>
    </location>
</feature>
<feature type="region of interest" description="Disordered" evidence="1">
    <location>
        <begin position="467"/>
        <end position="487"/>
    </location>
</feature>
<feature type="compositionally biased region" description="Basic and acidic residues" evidence="1">
    <location>
        <begin position="564"/>
        <end position="575"/>
    </location>
</feature>
<proteinExistence type="predicted"/>
<dbReference type="EMBL" id="OE000869">
    <property type="protein sequence ID" value="CAD7455280.1"/>
    <property type="molecule type" value="Genomic_DNA"/>
</dbReference>
<feature type="region of interest" description="Disordered" evidence="1">
    <location>
        <begin position="248"/>
        <end position="339"/>
    </location>
</feature>
<organism evidence="2">
    <name type="scientific">Timema tahoe</name>
    <dbReference type="NCBI Taxonomy" id="61484"/>
    <lineage>
        <taxon>Eukaryota</taxon>
        <taxon>Metazoa</taxon>
        <taxon>Ecdysozoa</taxon>
        <taxon>Arthropoda</taxon>
        <taxon>Hexapoda</taxon>
        <taxon>Insecta</taxon>
        <taxon>Pterygota</taxon>
        <taxon>Neoptera</taxon>
        <taxon>Polyneoptera</taxon>
        <taxon>Phasmatodea</taxon>
        <taxon>Timematodea</taxon>
        <taxon>Timematoidea</taxon>
        <taxon>Timematidae</taxon>
        <taxon>Timema</taxon>
    </lineage>
</organism>